<dbReference type="EMBL" id="LR797525">
    <property type="protein sequence ID" value="CAB4222904.1"/>
    <property type="molecule type" value="Genomic_DNA"/>
</dbReference>
<proteinExistence type="predicted"/>
<dbReference type="EMBL" id="LR796808">
    <property type="protein sequence ID" value="CAB4167131.1"/>
    <property type="molecule type" value="Genomic_DNA"/>
</dbReference>
<sequence length="67" mass="7266">MSKDITETYADGTIIERAFNDAELEQQAADIAWQKAKTKAEADKTKAKQAVLDRLGITADEAALLLG</sequence>
<evidence type="ECO:0000313" key="2">
    <source>
        <dbReference type="EMBL" id="CAB4222904.1"/>
    </source>
</evidence>
<accession>A0A6J5T7R9</accession>
<protein>
    <submittedName>
        <fullName evidence="2">Uncharacterized protein</fullName>
    </submittedName>
</protein>
<evidence type="ECO:0000313" key="1">
    <source>
        <dbReference type="EMBL" id="CAB4167131.1"/>
    </source>
</evidence>
<name>A0A6J5T7R9_9CAUD</name>
<gene>
    <name evidence="2" type="ORF">UFOVP1661_20</name>
    <name evidence="1" type="ORF">UFOVP870_3</name>
</gene>
<reference evidence="2" key="1">
    <citation type="submission" date="2020-05" db="EMBL/GenBank/DDBJ databases">
        <authorList>
            <person name="Chiriac C."/>
            <person name="Salcher M."/>
            <person name="Ghai R."/>
            <person name="Kavagutti S V."/>
        </authorList>
    </citation>
    <scope>NUCLEOTIDE SEQUENCE</scope>
</reference>
<organism evidence="2">
    <name type="scientific">uncultured Caudovirales phage</name>
    <dbReference type="NCBI Taxonomy" id="2100421"/>
    <lineage>
        <taxon>Viruses</taxon>
        <taxon>Duplodnaviria</taxon>
        <taxon>Heunggongvirae</taxon>
        <taxon>Uroviricota</taxon>
        <taxon>Caudoviricetes</taxon>
        <taxon>Peduoviridae</taxon>
        <taxon>Maltschvirus</taxon>
        <taxon>Maltschvirus maltsch</taxon>
    </lineage>
</organism>